<organism evidence="8 9">
    <name type="scientific">Kitasatospora cinereorecta</name>
    <dbReference type="NCBI Taxonomy" id="285560"/>
    <lineage>
        <taxon>Bacteria</taxon>
        <taxon>Bacillati</taxon>
        <taxon>Actinomycetota</taxon>
        <taxon>Actinomycetes</taxon>
        <taxon>Kitasatosporales</taxon>
        <taxon>Streptomycetaceae</taxon>
        <taxon>Kitasatospora</taxon>
    </lineage>
</organism>
<reference evidence="9" key="1">
    <citation type="journal article" date="2019" name="Int. J. Syst. Evol. Microbiol.">
        <title>The Global Catalogue of Microorganisms (GCM) 10K type strain sequencing project: providing services to taxonomists for standard genome sequencing and annotation.</title>
        <authorList>
            <consortium name="The Broad Institute Genomics Platform"/>
            <consortium name="The Broad Institute Genome Sequencing Center for Infectious Disease"/>
            <person name="Wu L."/>
            <person name="Ma J."/>
        </authorList>
    </citation>
    <scope>NUCLEOTIDE SEQUENCE [LARGE SCALE GENOMIC DNA]</scope>
    <source>
        <strain evidence="9">CGMCC 4.1622</strain>
    </source>
</reference>
<evidence type="ECO:0000256" key="3">
    <source>
        <dbReference type="ARBA" id="ARBA00023082"/>
    </source>
</evidence>
<evidence type="ECO:0000313" key="8">
    <source>
        <dbReference type="EMBL" id="MFC5642220.1"/>
    </source>
</evidence>
<proteinExistence type="inferred from homology"/>
<keyword evidence="5" id="KW-0804">Transcription</keyword>
<comment type="similarity">
    <text evidence="1">Belongs to the sigma-70 factor family. ECF subfamily.</text>
</comment>
<comment type="caution">
    <text evidence="8">The sequence shown here is derived from an EMBL/GenBank/DDBJ whole genome shotgun (WGS) entry which is preliminary data.</text>
</comment>
<dbReference type="InterPro" id="IPR013249">
    <property type="entry name" value="RNA_pol_sigma70_r4_t2"/>
</dbReference>
<feature type="domain" description="RNA polymerase sigma-70 region 2" evidence="6">
    <location>
        <begin position="17"/>
        <end position="76"/>
    </location>
</feature>
<feature type="domain" description="RNA polymerase sigma factor 70 region 4 type 2" evidence="7">
    <location>
        <begin position="103"/>
        <end position="153"/>
    </location>
</feature>
<dbReference type="NCBIfam" id="TIGR02937">
    <property type="entry name" value="sigma70-ECF"/>
    <property type="match status" value="1"/>
</dbReference>
<dbReference type="InterPro" id="IPR014284">
    <property type="entry name" value="RNA_pol_sigma-70_dom"/>
</dbReference>
<dbReference type="InterPro" id="IPR036388">
    <property type="entry name" value="WH-like_DNA-bd_sf"/>
</dbReference>
<evidence type="ECO:0000313" key="9">
    <source>
        <dbReference type="Proteomes" id="UP001596066"/>
    </source>
</evidence>
<dbReference type="SUPFAM" id="SSF88659">
    <property type="entry name" value="Sigma3 and sigma4 domains of RNA polymerase sigma factors"/>
    <property type="match status" value="1"/>
</dbReference>
<dbReference type="PANTHER" id="PTHR43133:SF50">
    <property type="entry name" value="ECF RNA POLYMERASE SIGMA FACTOR SIGM"/>
    <property type="match status" value="1"/>
</dbReference>
<dbReference type="Proteomes" id="UP001596066">
    <property type="component" value="Unassembled WGS sequence"/>
</dbReference>
<evidence type="ECO:0000256" key="2">
    <source>
        <dbReference type="ARBA" id="ARBA00023015"/>
    </source>
</evidence>
<dbReference type="Pfam" id="PF08281">
    <property type="entry name" value="Sigma70_r4_2"/>
    <property type="match status" value="1"/>
</dbReference>
<dbReference type="PANTHER" id="PTHR43133">
    <property type="entry name" value="RNA POLYMERASE ECF-TYPE SIGMA FACTO"/>
    <property type="match status" value="1"/>
</dbReference>
<evidence type="ECO:0000256" key="4">
    <source>
        <dbReference type="ARBA" id="ARBA00023125"/>
    </source>
</evidence>
<accession>A0ABW0VCQ1</accession>
<keyword evidence="2" id="KW-0805">Transcription regulation</keyword>
<dbReference type="InterPro" id="IPR039425">
    <property type="entry name" value="RNA_pol_sigma-70-like"/>
</dbReference>
<gene>
    <name evidence="8" type="ORF">ACFPZF_12785</name>
</gene>
<evidence type="ECO:0000256" key="5">
    <source>
        <dbReference type="ARBA" id="ARBA00023163"/>
    </source>
</evidence>
<keyword evidence="9" id="KW-1185">Reference proteome</keyword>
<evidence type="ECO:0000259" key="7">
    <source>
        <dbReference type="Pfam" id="PF08281"/>
    </source>
</evidence>
<dbReference type="InterPro" id="IPR013324">
    <property type="entry name" value="RNA_pol_sigma_r3/r4-like"/>
</dbReference>
<dbReference type="EMBL" id="JBHSOC010000018">
    <property type="protein sequence ID" value="MFC5642220.1"/>
    <property type="molecule type" value="Genomic_DNA"/>
</dbReference>
<protein>
    <submittedName>
        <fullName evidence="8">Sigma-70 family RNA polymerase sigma factor</fullName>
    </submittedName>
</protein>
<dbReference type="Gene3D" id="1.10.1740.10">
    <property type="match status" value="1"/>
</dbReference>
<sequence length="167" mass="19191">MGQAPADYVEFAHASSGRLFRTACLLTGDWHRAEDLVQETLAKMYRSWRRISHDQPPVAYAHTVLVRTYLAQRRRLGFWERVSDRLDDSAEARPDRADLRLTLLDGLARLPVADRAVLVLRYWEDRSVEDTARILRIPPATARTRSLRALRRLRALLGEDLAELSAD</sequence>
<dbReference type="Pfam" id="PF04542">
    <property type="entry name" value="Sigma70_r2"/>
    <property type="match status" value="1"/>
</dbReference>
<dbReference type="InterPro" id="IPR013325">
    <property type="entry name" value="RNA_pol_sigma_r2"/>
</dbReference>
<keyword evidence="3" id="KW-0731">Sigma factor</keyword>
<name>A0ABW0VCQ1_9ACTN</name>
<dbReference type="InterPro" id="IPR007627">
    <property type="entry name" value="RNA_pol_sigma70_r2"/>
</dbReference>
<evidence type="ECO:0000256" key="1">
    <source>
        <dbReference type="ARBA" id="ARBA00010641"/>
    </source>
</evidence>
<dbReference type="SUPFAM" id="SSF88946">
    <property type="entry name" value="Sigma2 domain of RNA polymerase sigma factors"/>
    <property type="match status" value="1"/>
</dbReference>
<evidence type="ECO:0000259" key="6">
    <source>
        <dbReference type="Pfam" id="PF04542"/>
    </source>
</evidence>
<dbReference type="Gene3D" id="1.10.10.10">
    <property type="entry name" value="Winged helix-like DNA-binding domain superfamily/Winged helix DNA-binding domain"/>
    <property type="match status" value="1"/>
</dbReference>
<keyword evidence="4" id="KW-0238">DNA-binding</keyword>
<dbReference type="RefSeq" id="WP_346143737.1">
    <property type="nucleotide sequence ID" value="NZ_BAAAUA010000014.1"/>
</dbReference>